<keyword evidence="4" id="KW-1185">Reference proteome</keyword>
<evidence type="ECO:0000313" key="4">
    <source>
        <dbReference type="Proteomes" id="UP001165269"/>
    </source>
</evidence>
<sequence>MSQGRHRAPRTPAPARKISLRRLAAAAGFAAAAATGIGLADGAVTSATPADTGWGAPDTTTVVDSDTGTDSGGTAVYLDDTGWG</sequence>
<evidence type="ECO:0000313" key="3">
    <source>
        <dbReference type="EMBL" id="MCI3279145.1"/>
    </source>
</evidence>
<organism evidence="3 4">
    <name type="scientific">Streptomyces cylindrosporus</name>
    <dbReference type="NCBI Taxonomy" id="2927583"/>
    <lineage>
        <taxon>Bacteria</taxon>
        <taxon>Bacillati</taxon>
        <taxon>Actinomycetota</taxon>
        <taxon>Actinomycetes</taxon>
        <taxon>Kitasatosporales</taxon>
        <taxon>Streptomycetaceae</taxon>
        <taxon>Streptomyces</taxon>
    </lineage>
</organism>
<feature type="compositionally biased region" description="Low complexity" evidence="1">
    <location>
        <begin position="58"/>
        <end position="74"/>
    </location>
</feature>
<protein>
    <submittedName>
        <fullName evidence="3">Uncharacterized protein</fullName>
    </submittedName>
</protein>
<dbReference type="RefSeq" id="WP_242778829.1">
    <property type="nucleotide sequence ID" value="NZ_JALDAY010000024.1"/>
</dbReference>
<name>A0ABS9YR26_9ACTN</name>
<reference evidence="3" key="1">
    <citation type="submission" date="2022-03" db="EMBL/GenBank/DDBJ databases">
        <title>Streptomyces 7R015 and 7R016 isolated from Barleria lupulina in Thailand.</title>
        <authorList>
            <person name="Kanchanasin P."/>
            <person name="Phongsopitanun W."/>
            <person name="Tanasupawat S."/>
        </authorList>
    </citation>
    <scope>NUCLEOTIDE SEQUENCE</scope>
    <source>
        <strain evidence="3">7R015</strain>
    </source>
</reference>
<gene>
    <name evidence="3" type="ORF">MQP27_49585</name>
</gene>
<proteinExistence type="predicted"/>
<evidence type="ECO:0000256" key="2">
    <source>
        <dbReference type="SAM" id="SignalP"/>
    </source>
</evidence>
<keyword evidence="2" id="KW-0732">Signal</keyword>
<feature type="region of interest" description="Disordered" evidence="1">
    <location>
        <begin position="47"/>
        <end position="84"/>
    </location>
</feature>
<dbReference type="EMBL" id="JALDAY010000024">
    <property type="protein sequence ID" value="MCI3279145.1"/>
    <property type="molecule type" value="Genomic_DNA"/>
</dbReference>
<dbReference type="Proteomes" id="UP001165269">
    <property type="component" value="Unassembled WGS sequence"/>
</dbReference>
<evidence type="ECO:0000256" key="1">
    <source>
        <dbReference type="SAM" id="MobiDB-lite"/>
    </source>
</evidence>
<comment type="caution">
    <text evidence="3">The sequence shown here is derived from an EMBL/GenBank/DDBJ whole genome shotgun (WGS) entry which is preliminary data.</text>
</comment>
<accession>A0ABS9YR26</accession>
<feature type="chain" id="PRO_5047055657" evidence="2">
    <location>
        <begin position="41"/>
        <end position="84"/>
    </location>
</feature>
<feature type="signal peptide" evidence="2">
    <location>
        <begin position="1"/>
        <end position="40"/>
    </location>
</feature>